<evidence type="ECO:0000313" key="11">
    <source>
        <dbReference type="Proteomes" id="UP000179734"/>
    </source>
</evidence>
<protein>
    <submittedName>
        <fullName evidence="10">5-methyl-1-naphthoate 3-hydroxylase</fullName>
        <ecNumber evidence="10">1.14.13.189</ecNumber>
    </submittedName>
</protein>
<dbReference type="EC" id="1.14.13.189" evidence="10"/>
<dbReference type="SUPFAM" id="SSF48264">
    <property type="entry name" value="Cytochrome P450"/>
    <property type="match status" value="1"/>
</dbReference>
<dbReference type="GO" id="GO:0005506">
    <property type="term" value="F:iron ion binding"/>
    <property type="evidence" value="ECO:0007669"/>
    <property type="project" value="InterPro"/>
</dbReference>
<dbReference type="Gene3D" id="1.10.630.10">
    <property type="entry name" value="Cytochrome P450"/>
    <property type="match status" value="1"/>
</dbReference>
<proteinExistence type="inferred from homology"/>
<dbReference type="EMBL" id="PPEA01000254">
    <property type="protein sequence ID" value="PQM48003.1"/>
    <property type="molecule type" value="Genomic_DNA"/>
</dbReference>
<comment type="cofactor">
    <cofactor evidence="1">
        <name>heme</name>
        <dbReference type="ChEBI" id="CHEBI:30413"/>
    </cofactor>
</comment>
<organism evidence="9 11">
    <name type="scientific">Mycobacterium talmoniae</name>
    <dbReference type="NCBI Taxonomy" id="1858794"/>
    <lineage>
        <taxon>Bacteria</taxon>
        <taxon>Bacillati</taxon>
        <taxon>Actinomycetota</taxon>
        <taxon>Actinomycetes</taxon>
        <taxon>Mycobacteriales</taxon>
        <taxon>Mycobacteriaceae</taxon>
        <taxon>Mycobacterium</taxon>
    </lineage>
</organism>
<dbReference type="PRINTS" id="PR00359">
    <property type="entry name" value="BP450"/>
</dbReference>
<sequence>MTGKANPVHFDTSDPTLRENLFDSLNELRNACPVAWSTAHNGFWVLSRYADLIRAVLDTDSFTSTNGIMIPPNVKSVPALPAEADGPRHSQMRRALLPFFNAAAVERLTPQIKQIVADAVAEIAPLGRADLVPTLGLKIPPLVLAAMLGLHSEQAATIHTLTSNLLQSVGRDMTAAIAAARELEGWVHEQVDKRLGRPPSDILGEIVNAPLDPQKPLSRNEVAGVVHLLIIAGHETTTNGISTMLHRYMTVEGLRERLLADPGLIDAVVEESLRLDPPIYNFARTARRDTRLGDTTIGTGEWVMLLYGAANRDPAKFPDPDSFVVPRSSNQHVSFGWGRHRCLGTALARFELRAVMEAVLGAIPDIEIAEQPTRSCGSVTQGFATLPVIFAPRR</sequence>
<evidence type="ECO:0000256" key="6">
    <source>
        <dbReference type="ARBA" id="ARBA00023004"/>
    </source>
</evidence>
<dbReference type="PANTHER" id="PTHR46696:SF6">
    <property type="entry name" value="P450, PUTATIVE (EUROFUNG)-RELATED"/>
    <property type="match status" value="1"/>
</dbReference>
<reference evidence="10 12" key="2">
    <citation type="journal article" date="2017" name="Int. J. Syst. Evol. Microbiol.">
        <title>Mycobacterium talmoniae sp. nov., a slowly growing mycobacterium isolated from human respiratory samples.</title>
        <authorList>
            <person name="Davidson R.M."/>
            <person name="DeGroote M.A."/>
            <person name="Marola J.L."/>
            <person name="Buss S."/>
            <person name="Jones V."/>
            <person name="McNeil M.R."/>
            <person name="Freifeld A.G."/>
            <person name="Elaine Epperson L."/>
            <person name="Hasan N.A."/>
            <person name="Jackson M."/>
            <person name="Iwen P.C."/>
            <person name="Salfinger M."/>
            <person name="Strong M."/>
        </authorList>
    </citation>
    <scope>NUCLEOTIDE SEQUENCE [LARGE SCALE GENOMIC DNA]</scope>
    <source>
        <strain evidence="10 12">ATCC BAA-2683</strain>
    </source>
</reference>
<comment type="caution">
    <text evidence="9">The sequence shown here is derived from an EMBL/GenBank/DDBJ whole genome shotgun (WGS) entry which is preliminary data.</text>
</comment>
<dbReference type="GO" id="GO:0004497">
    <property type="term" value="F:monooxygenase activity"/>
    <property type="evidence" value="ECO:0007669"/>
    <property type="project" value="UniProtKB-KW"/>
</dbReference>
<dbReference type="InterPro" id="IPR001128">
    <property type="entry name" value="Cyt_P450"/>
</dbReference>
<evidence type="ECO:0000313" key="10">
    <source>
        <dbReference type="EMBL" id="PQM48003.1"/>
    </source>
</evidence>
<keyword evidence="6 8" id="KW-0408">Iron</keyword>
<keyword evidence="11" id="KW-1185">Reference proteome</keyword>
<evidence type="ECO:0000256" key="4">
    <source>
        <dbReference type="ARBA" id="ARBA00022723"/>
    </source>
</evidence>
<evidence type="ECO:0000313" key="9">
    <source>
        <dbReference type="EMBL" id="OHV06923.1"/>
    </source>
</evidence>
<keyword evidence="5 8" id="KW-0560">Oxidoreductase</keyword>
<gene>
    <name evidence="10" type="primary">aziB1_2</name>
    <name evidence="9" type="ORF">BKN37_00335</name>
    <name evidence="10" type="ORF">C1Y40_01826</name>
</gene>
<dbReference type="Proteomes" id="UP000179734">
    <property type="component" value="Unassembled WGS sequence"/>
</dbReference>
<evidence type="ECO:0000256" key="8">
    <source>
        <dbReference type="RuleBase" id="RU000461"/>
    </source>
</evidence>
<keyword evidence="7 8" id="KW-0503">Monooxygenase</keyword>
<dbReference type="PROSITE" id="PS00086">
    <property type="entry name" value="CYTOCHROME_P450"/>
    <property type="match status" value="1"/>
</dbReference>
<dbReference type="GO" id="GO:0020037">
    <property type="term" value="F:heme binding"/>
    <property type="evidence" value="ECO:0007669"/>
    <property type="project" value="InterPro"/>
</dbReference>
<evidence type="ECO:0000256" key="1">
    <source>
        <dbReference type="ARBA" id="ARBA00001971"/>
    </source>
</evidence>
<evidence type="ECO:0000256" key="2">
    <source>
        <dbReference type="ARBA" id="ARBA00010617"/>
    </source>
</evidence>
<dbReference type="InterPro" id="IPR002397">
    <property type="entry name" value="Cyt_P450_B"/>
</dbReference>
<keyword evidence="4 8" id="KW-0479">Metal-binding</keyword>
<name>A0A1S1NKU5_9MYCO</name>
<evidence type="ECO:0000256" key="3">
    <source>
        <dbReference type="ARBA" id="ARBA00022617"/>
    </source>
</evidence>
<dbReference type="Proteomes" id="UP000238296">
    <property type="component" value="Unassembled WGS sequence"/>
</dbReference>
<dbReference type="EMBL" id="MLQM01000001">
    <property type="protein sequence ID" value="OHV06923.1"/>
    <property type="molecule type" value="Genomic_DNA"/>
</dbReference>
<dbReference type="InterPro" id="IPR017972">
    <property type="entry name" value="Cyt_P450_CS"/>
</dbReference>
<keyword evidence="3 8" id="KW-0349">Heme</keyword>
<evidence type="ECO:0000256" key="7">
    <source>
        <dbReference type="ARBA" id="ARBA00023033"/>
    </source>
</evidence>
<dbReference type="PANTHER" id="PTHR46696">
    <property type="entry name" value="P450, PUTATIVE (EUROFUNG)-RELATED"/>
    <property type="match status" value="1"/>
</dbReference>
<dbReference type="AlphaFoldDB" id="A0A1S1NKU5"/>
<dbReference type="GO" id="GO:0016705">
    <property type="term" value="F:oxidoreductase activity, acting on paired donors, with incorporation or reduction of molecular oxygen"/>
    <property type="evidence" value="ECO:0007669"/>
    <property type="project" value="InterPro"/>
</dbReference>
<evidence type="ECO:0000256" key="5">
    <source>
        <dbReference type="ARBA" id="ARBA00023002"/>
    </source>
</evidence>
<reference evidence="10" key="3">
    <citation type="submission" date="2018-01" db="EMBL/GenBank/DDBJ databases">
        <authorList>
            <person name="Gaut B.S."/>
            <person name="Morton B.R."/>
            <person name="Clegg M.T."/>
            <person name="Duvall M.R."/>
        </authorList>
    </citation>
    <scope>NUCLEOTIDE SEQUENCE</scope>
    <source>
        <strain evidence="10">ATCC BAA-2683</strain>
    </source>
</reference>
<reference evidence="9 11" key="1">
    <citation type="submission" date="2016-10" db="EMBL/GenBank/DDBJ databases">
        <title>Genome sequence of Mycobacterium talmonii.</title>
        <authorList>
            <person name="Greninger A.L."/>
            <person name="Elliott B."/>
            <person name="Vasireddy S."/>
            <person name="Vasireddy R."/>
        </authorList>
    </citation>
    <scope>NUCLEOTIDE SEQUENCE [LARGE SCALE GENOMIC DNA]</scope>
    <source>
        <strain evidence="9">MO-5499</strain>
        <strain evidence="11">NE-TNMC-100812</strain>
    </source>
</reference>
<accession>A0A1S1NKU5</accession>
<comment type="similarity">
    <text evidence="2 8">Belongs to the cytochrome P450 family.</text>
</comment>
<dbReference type="Pfam" id="PF00067">
    <property type="entry name" value="p450"/>
    <property type="match status" value="1"/>
</dbReference>
<dbReference type="RefSeq" id="WP_071019366.1">
    <property type="nucleotide sequence ID" value="NZ_MLQM01000001.1"/>
</dbReference>
<dbReference type="PRINTS" id="PR00385">
    <property type="entry name" value="P450"/>
</dbReference>
<dbReference type="InterPro" id="IPR036396">
    <property type="entry name" value="Cyt_P450_sf"/>
</dbReference>
<dbReference type="FunFam" id="1.10.630.10:FF:000018">
    <property type="entry name" value="Cytochrome P450 monooxygenase"/>
    <property type="match status" value="1"/>
</dbReference>
<evidence type="ECO:0000313" key="12">
    <source>
        <dbReference type="Proteomes" id="UP000238296"/>
    </source>
</evidence>